<dbReference type="AlphaFoldDB" id="A0A7L1GZT2"/>
<proteinExistence type="predicted"/>
<evidence type="ECO:0000313" key="6">
    <source>
        <dbReference type="Proteomes" id="UP000557230"/>
    </source>
</evidence>
<protein>
    <submittedName>
        <fullName evidence="5">CC166 protein</fullName>
    </submittedName>
</protein>
<keyword evidence="1 2" id="KW-0175">Coiled coil</keyword>
<dbReference type="InterPro" id="IPR032777">
    <property type="entry name" value="DUF4515"/>
</dbReference>
<feature type="compositionally biased region" description="Polar residues" evidence="3">
    <location>
        <begin position="1"/>
        <end position="28"/>
    </location>
</feature>
<dbReference type="OrthoDB" id="2129492at2759"/>
<keyword evidence="6" id="KW-1185">Reference proteome</keyword>
<feature type="non-terminal residue" evidence="5">
    <location>
        <position position="284"/>
    </location>
</feature>
<feature type="coiled-coil region" evidence="2">
    <location>
        <begin position="238"/>
        <end position="272"/>
    </location>
</feature>
<name>A0A7L1GZT2_9PICI</name>
<dbReference type="PANTHER" id="PTHR14845:SF0">
    <property type="entry name" value="DUF4515 DOMAIN-CONTAINING PROTEIN"/>
    <property type="match status" value="1"/>
</dbReference>
<dbReference type="Pfam" id="PF14988">
    <property type="entry name" value="DUF4515"/>
    <property type="match status" value="1"/>
</dbReference>
<dbReference type="Proteomes" id="UP000557230">
    <property type="component" value="Unassembled WGS sequence"/>
</dbReference>
<feature type="coiled-coil region" evidence="2">
    <location>
        <begin position="53"/>
        <end position="80"/>
    </location>
</feature>
<evidence type="ECO:0000313" key="5">
    <source>
        <dbReference type="EMBL" id="NXN19190.1"/>
    </source>
</evidence>
<sequence length="284" mass="33667">QLIKQDTMSARKNKPGESTKNGNISTGRSDMEIPVTERKLYLEKECKILTNYINTYLGKVEQLLQENKCLEKEAKQYQEESSTYLSYIRKHRQKCQNLIITLNDQNHADLSQVWAQKETLISQYTEKEEEVRSSLTNVETKYSLTNKELEDLEPFKDKVEHTKKIEELEKELLVTKIQHADEMHRVRSGFQQAKADCELEFDQKMQILTRTAEEAAMQALFQHITEVKAENWQLRRQLHRLIQHSTALKEAKAELREQQQQLHRELQCIRDVAHQRRWLHQHTV</sequence>
<feature type="domain" description="DUF4515" evidence="4">
    <location>
        <begin position="80"/>
        <end position="270"/>
    </location>
</feature>
<reference evidence="5 6" key="1">
    <citation type="submission" date="2019-09" db="EMBL/GenBank/DDBJ databases">
        <title>Bird 10,000 Genomes (B10K) Project - Family phase.</title>
        <authorList>
            <person name="Zhang G."/>
        </authorList>
    </citation>
    <scope>NUCLEOTIDE SEQUENCE [LARGE SCALE GENOMIC DNA]</scope>
    <source>
        <strain evidence="5">B10K-DU-001-78</strain>
        <tissue evidence="5">Muscle</tissue>
    </source>
</reference>
<evidence type="ECO:0000259" key="4">
    <source>
        <dbReference type="Pfam" id="PF14988"/>
    </source>
</evidence>
<dbReference type="PANTHER" id="PTHR14845">
    <property type="entry name" value="COILED-COIL DOMAIN-CONTAINING 166"/>
    <property type="match status" value="1"/>
</dbReference>
<feature type="region of interest" description="Disordered" evidence="3">
    <location>
        <begin position="1"/>
        <end position="29"/>
    </location>
</feature>
<gene>
    <name evidence="5" type="primary">Ccdc166</name>
    <name evidence="5" type="ORF">INDMAC_R14965</name>
</gene>
<evidence type="ECO:0000256" key="1">
    <source>
        <dbReference type="ARBA" id="ARBA00023054"/>
    </source>
</evidence>
<feature type="non-terminal residue" evidence="5">
    <location>
        <position position="1"/>
    </location>
</feature>
<comment type="caution">
    <text evidence="5">The sequence shown here is derived from an EMBL/GenBank/DDBJ whole genome shotgun (WGS) entry which is preliminary data.</text>
</comment>
<dbReference type="EMBL" id="VXBD01014877">
    <property type="protein sequence ID" value="NXN19190.1"/>
    <property type="molecule type" value="Genomic_DNA"/>
</dbReference>
<evidence type="ECO:0000256" key="3">
    <source>
        <dbReference type="SAM" id="MobiDB-lite"/>
    </source>
</evidence>
<accession>A0A7L1GZT2</accession>
<evidence type="ECO:0000256" key="2">
    <source>
        <dbReference type="SAM" id="Coils"/>
    </source>
</evidence>
<organism evidence="5 6">
    <name type="scientific">Indicator maculatus</name>
    <name type="common">spotted honeyguide</name>
    <dbReference type="NCBI Taxonomy" id="545262"/>
    <lineage>
        <taxon>Eukaryota</taxon>
        <taxon>Metazoa</taxon>
        <taxon>Chordata</taxon>
        <taxon>Craniata</taxon>
        <taxon>Vertebrata</taxon>
        <taxon>Euteleostomi</taxon>
        <taxon>Archelosauria</taxon>
        <taxon>Archosauria</taxon>
        <taxon>Dinosauria</taxon>
        <taxon>Saurischia</taxon>
        <taxon>Theropoda</taxon>
        <taxon>Coelurosauria</taxon>
        <taxon>Aves</taxon>
        <taxon>Neognathae</taxon>
        <taxon>Neoaves</taxon>
        <taxon>Telluraves</taxon>
        <taxon>Coraciimorphae</taxon>
        <taxon>Piciformes</taxon>
        <taxon>Indicatoridae</taxon>
        <taxon>Indicator</taxon>
    </lineage>
</organism>